<evidence type="ECO:0000256" key="2">
    <source>
        <dbReference type="ARBA" id="ARBA00022448"/>
    </source>
</evidence>
<dbReference type="RefSeq" id="WP_120625507.1">
    <property type="nucleotide sequence ID" value="NZ_RAWG01000062.1"/>
</dbReference>
<keyword evidence="6 7" id="KW-0472">Membrane</keyword>
<keyword evidence="4 7" id="KW-0812">Transmembrane</keyword>
<dbReference type="EMBL" id="RAWG01000062">
    <property type="protein sequence ID" value="RKH43722.1"/>
    <property type="molecule type" value="Genomic_DNA"/>
</dbReference>
<comment type="similarity">
    <text evidence="7">Belongs to the binding-protein-dependent transport system permease family.</text>
</comment>
<organism evidence="9 10">
    <name type="scientific">Corallococcus sicarius</name>
    <dbReference type="NCBI Taxonomy" id="2316726"/>
    <lineage>
        <taxon>Bacteria</taxon>
        <taxon>Pseudomonadati</taxon>
        <taxon>Myxococcota</taxon>
        <taxon>Myxococcia</taxon>
        <taxon>Myxococcales</taxon>
        <taxon>Cystobacterineae</taxon>
        <taxon>Myxococcaceae</taxon>
        <taxon>Corallococcus</taxon>
    </lineage>
</organism>
<dbReference type="InterPro" id="IPR025966">
    <property type="entry name" value="OppC_N"/>
</dbReference>
<evidence type="ECO:0000256" key="7">
    <source>
        <dbReference type="RuleBase" id="RU363032"/>
    </source>
</evidence>
<feature type="domain" description="ABC transmembrane type-1" evidence="8">
    <location>
        <begin position="75"/>
        <end position="264"/>
    </location>
</feature>
<dbReference type="Proteomes" id="UP000273405">
    <property type="component" value="Unassembled WGS sequence"/>
</dbReference>
<sequence>MRGAARRFRLQSWGARFGLAVACVWVFTALFAPWLSPHSPDAIDLTRELSRPGPGHLLGTAENGIDVLTHVLHGARVSLVVSFFAVLLSAALGITLGGIAGYAGGLVDEGLMRLVDVLLAFPGILLALFITAVLGPSLSNVVFALSFSGWTGYARLTRGQVLTLRERDYVQAARALGSGPGRILLRHVLPNAAGPLLVQATFALPGAIVAEASLSFLGLGVPPGTPSWGALVDQGTQYLLVAPHVALFPGIALALTVLGFNLLGDALRDALDPRHEGP</sequence>
<dbReference type="InterPro" id="IPR000515">
    <property type="entry name" value="MetI-like"/>
</dbReference>
<dbReference type="GO" id="GO:0005886">
    <property type="term" value="C:plasma membrane"/>
    <property type="evidence" value="ECO:0007669"/>
    <property type="project" value="UniProtKB-SubCell"/>
</dbReference>
<evidence type="ECO:0000256" key="5">
    <source>
        <dbReference type="ARBA" id="ARBA00022989"/>
    </source>
</evidence>
<proteinExistence type="inferred from homology"/>
<evidence type="ECO:0000256" key="3">
    <source>
        <dbReference type="ARBA" id="ARBA00022475"/>
    </source>
</evidence>
<dbReference type="PANTHER" id="PTHR43386:SF1">
    <property type="entry name" value="D,D-DIPEPTIDE TRANSPORT SYSTEM PERMEASE PROTEIN DDPC-RELATED"/>
    <property type="match status" value="1"/>
</dbReference>
<dbReference type="Gene3D" id="1.10.3720.10">
    <property type="entry name" value="MetI-like"/>
    <property type="match status" value="1"/>
</dbReference>
<feature type="transmembrane region" description="Helical" evidence="7">
    <location>
        <begin position="241"/>
        <end position="264"/>
    </location>
</feature>
<evidence type="ECO:0000256" key="1">
    <source>
        <dbReference type="ARBA" id="ARBA00004651"/>
    </source>
</evidence>
<dbReference type="PANTHER" id="PTHR43386">
    <property type="entry name" value="OLIGOPEPTIDE TRANSPORT SYSTEM PERMEASE PROTEIN APPC"/>
    <property type="match status" value="1"/>
</dbReference>
<dbReference type="Pfam" id="PF00528">
    <property type="entry name" value="BPD_transp_1"/>
    <property type="match status" value="1"/>
</dbReference>
<feature type="transmembrane region" description="Helical" evidence="7">
    <location>
        <begin position="12"/>
        <end position="35"/>
    </location>
</feature>
<dbReference type="Pfam" id="PF12911">
    <property type="entry name" value="OppC_N"/>
    <property type="match status" value="1"/>
</dbReference>
<protein>
    <submittedName>
        <fullName evidence="9">ABC transporter permease</fullName>
    </submittedName>
</protein>
<dbReference type="InterPro" id="IPR050366">
    <property type="entry name" value="BP-dependent_transpt_permease"/>
</dbReference>
<evidence type="ECO:0000256" key="6">
    <source>
        <dbReference type="ARBA" id="ARBA00023136"/>
    </source>
</evidence>
<dbReference type="OrthoDB" id="9783218at2"/>
<dbReference type="InterPro" id="IPR035906">
    <property type="entry name" value="MetI-like_sf"/>
</dbReference>
<comment type="subcellular location">
    <subcellularLocation>
        <location evidence="1 7">Cell membrane</location>
        <topology evidence="1 7">Multi-pass membrane protein</topology>
    </subcellularLocation>
</comment>
<feature type="transmembrane region" description="Helical" evidence="7">
    <location>
        <begin position="77"/>
        <end position="102"/>
    </location>
</feature>
<reference evidence="10" key="1">
    <citation type="submission" date="2018-09" db="EMBL/GenBank/DDBJ databases">
        <authorList>
            <person name="Livingstone P.G."/>
            <person name="Whitworth D.E."/>
        </authorList>
    </citation>
    <scope>NUCLEOTIDE SEQUENCE [LARGE SCALE GENOMIC DNA]</scope>
    <source>
        <strain evidence="10">CA040B</strain>
    </source>
</reference>
<evidence type="ECO:0000256" key="4">
    <source>
        <dbReference type="ARBA" id="ARBA00022692"/>
    </source>
</evidence>
<evidence type="ECO:0000313" key="10">
    <source>
        <dbReference type="Proteomes" id="UP000273405"/>
    </source>
</evidence>
<keyword evidence="3" id="KW-1003">Cell membrane</keyword>
<evidence type="ECO:0000259" key="8">
    <source>
        <dbReference type="PROSITE" id="PS50928"/>
    </source>
</evidence>
<feature type="transmembrane region" description="Helical" evidence="7">
    <location>
        <begin position="114"/>
        <end position="134"/>
    </location>
</feature>
<keyword evidence="5 7" id="KW-1133">Transmembrane helix</keyword>
<keyword evidence="2 7" id="KW-0813">Transport</keyword>
<comment type="caution">
    <text evidence="9">The sequence shown here is derived from an EMBL/GenBank/DDBJ whole genome shotgun (WGS) entry which is preliminary data.</text>
</comment>
<dbReference type="AlphaFoldDB" id="A0A3A8NUM1"/>
<dbReference type="PROSITE" id="PS50928">
    <property type="entry name" value="ABC_TM1"/>
    <property type="match status" value="1"/>
</dbReference>
<name>A0A3A8NUM1_9BACT</name>
<evidence type="ECO:0000313" key="9">
    <source>
        <dbReference type="EMBL" id="RKH43722.1"/>
    </source>
</evidence>
<dbReference type="CDD" id="cd06261">
    <property type="entry name" value="TM_PBP2"/>
    <property type="match status" value="1"/>
</dbReference>
<keyword evidence="10" id="KW-1185">Reference proteome</keyword>
<dbReference type="GO" id="GO:0055085">
    <property type="term" value="P:transmembrane transport"/>
    <property type="evidence" value="ECO:0007669"/>
    <property type="project" value="InterPro"/>
</dbReference>
<dbReference type="SUPFAM" id="SSF161098">
    <property type="entry name" value="MetI-like"/>
    <property type="match status" value="1"/>
</dbReference>
<gene>
    <name evidence="9" type="ORF">D7X12_12535</name>
</gene>
<accession>A0A3A8NUM1</accession>